<feature type="transmembrane region" description="Helical" evidence="1">
    <location>
        <begin position="129"/>
        <end position="149"/>
    </location>
</feature>
<gene>
    <name evidence="3" type="ORF">Pla133_14130</name>
</gene>
<dbReference type="InterPro" id="IPR005804">
    <property type="entry name" value="FA_desaturase_dom"/>
</dbReference>
<dbReference type="Proteomes" id="UP000316921">
    <property type="component" value="Chromosome"/>
</dbReference>
<keyword evidence="1" id="KW-0472">Membrane</keyword>
<dbReference type="RefSeq" id="WP_145063997.1">
    <property type="nucleotide sequence ID" value="NZ_CP036287.1"/>
</dbReference>
<evidence type="ECO:0000256" key="1">
    <source>
        <dbReference type="SAM" id="Phobius"/>
    </source>
</evidence>
<protein>
    <submittedName>
        <fullName evidence="3">Fatty acid desaturase</fullName>
    </submittedName>
</protein>
<keyword evidence="1" id="KW-1133">Transmembrane helix</keyword>
<dbReference type="AlphaFoldDB" id="A0A518BHE3"/>
<feature type="transmembrane region" description="Helical" evidence="1">
    <location>
        <begin position="38"/>
        <end position="56"/>
    </location>
</feature>
<reference evidence="3 4" key="1">
    <citation type="submission" date="2019-02" db="EMBL/GenBank/DDBJ databases">
        <title>Deep-cultivation of Planctomycetes and their phenomic and genomic characterization uncovers novel biology.</title>
        <authorList>
            <person name="Wiegand S."/>
            <person name="Jogler M."/>
            <person name="Boedeker C."/>
            <person name="Pinto D."/>
            <person name="Vollmers J."/>
            <person name="Rivas-Marin E."/>
            <person name="Kohn T."/>
            <person name="Peeters S.H."/>
            <person name="Heuer A."/>
            <person name="Rast P."/>
            <person name="Oberbeckmann S."/>
            <person name="Bunk B."/>
            <person name="Jeske O."/>
            <person name="Meyerdierks A."/>
            <person name="Storesund J.E."/>
            <person name="Kallscheuer N."/>
            <person name="Luecker S."/>
            <person name="Lage O.M."/>
            <person name="Pohl T."/>
            <person name="Merkel B.J."/>
            <person name="Hornburger P."/>
            <person name="Mueller R.-W."/>
            <person name="Bruemmer F."/>
            <person name="Labrenz M."/>
            <person name="Spormann A.M."/>
            <person name="Op den Camp H."/>
            <person name="Overmann J."/>
            <person name="Amann R."/>
            <person name="Jetten M.S.M."/>
            <person name="Mascher T."/>
            <person name="Medema M.H."/>
            <person name="Devos D.P."/>
            <person name="Kaster A.-K."/>
            <person name="Ovreas L."/>
            <person name="Rohde M."/>
            <person name="Galperin M.Y."/>
            <person name="Jogler C."/>
        </authorList>
    </citation>
    <scope>NUCLEOTIDE SEQUENCE [LARGE SCALE GENOMIC DNA]</scope>
    <source>
        <strain evidence="3 4">Pla133</strain>
    </source>
</reference>
<keyword evidence="1" id="KW-0812">Transmembrane</keyword>
<feature type="domain" description="Fatty acid desaturase" evidence="2">
    <location>
        <begin position="55"/>
        <end position="270"/>
    </location>
</feature>
<dbReference type="Pfam" id="PF00487">
    <property type="entry name" value="FA_desaturase"/>
    <property type="match status" value="1"/>
</dbReference>
<evidence type="ECO:0000313" key="4">
    <source>
        <dbReference type="Proteomes" id="UP000316921"/>
    </source>
</evidence>
<evidence type="ECO:0000313" key="3">
    <source>
        <dbReference type="EMBL" id="QDU66343.1"/>
    </source>
</evidence>
<sequence length="275" mass="30848">MSAGVRAPAASQPPWLESLGNDLLATSRRQRWRTLSRPIWLVAAYVIAAACGHYWALPLIMVPLFLSVVTAAHDVVHGALGLDRRGTEWALALLGAVLFESGHAYRWTHRRHHLVFPGSDDPEGAPAKGSWLGAILEAPCFLPRLWWWAFHRARGRRAERAWLLAEASWFLVAAVAAVVALGRWPSASAYFAMALVGSWSYPLLTVHLPHRNYGDTPVSQTHTLRGRLVPRLLLELTYHLEHHLYPSVPSHNLPILSERLEPWLREQGVTPRRVP</sequence>
<evidence type="ECO:0000259" key="2">
    <source>
        <dbReference type="Pfam" id="PF00487"/>
    </source>
</evidence>
<name>A0A518BHE3_9BACT</name>
<dbReference type="EMBL" id="CP036287">
    <property type="protein sequence ID" value="QDU66343.1"/>
    <property type="molecule type" value="Genomic_DNA"/>
</dbReference>
<feature type="transmembrane region" description="Helical" evidence="1">
    <location>
        <begin position="161"/>
        <end position="181"/>
    </location>
</feature>
<accession>A0A518BHE3</accession>
<dbReference type="KEGG" id="pbap:Pla133_14130"/>
<proteinExistence type="predicted"/>
<organism evidence="3 4">
    <name type="scientific">Engelhardtia mirabilis</name>
    <dbReference type="NCBI Taxonomy" id="2528011"/>
    <lineage>
        <taxon>Bacteria</taxon>
        <taxon>Pseudomonadati</taxon>
        <taxon>Planctomycetota</taxon>
        <taxon>Planctomycetia</taxon>
        <taxon>Planctomycetia incertae sedis</taxon>
        <taxon>Engelhardtia</taxon>
    </lineage>
</organism>
<keyword evidence="4" id="KW-1185">Reference proteome</keyword>
<dbReference type="GO" id="GO:0006629">
    <property type="term" value="P:lipid metabolic process"/>
    <property type="evidence" value="ECO:0007669"/>
    <property type="project" value="InterPro"/>
</dbReference>